<comment type="caution">
    <text evidence="1">The sequence shown here is derived from an EMBL/GenBank/DDBJ whole genome shotgun (WGS) entry which is preliminary data.</text>
</comment>
<dbReference type="Proteomes" id="UP000289738">
    <property type="component" value="Chromosome A07"/>
</dbReference>
<name>A0A445C7D0_ARAHY</name>
<proteinExistence type="predicted"/>
<evidence type="ECO:0000313" key="2">
    <source>
        <dbReference type="Proteomes" id="UP000289738"/>
    </source>
</evidence>
<reference evidence="1 2" key="1">
    <citation type="submission" date="2019-01" db="EMBL/GenBank/DDBJ databases">
        <title>Sequencing of cultivated peanut Arachis hypogaea provides insights into genome evolution and oil improvement.</title>
        <authorList>
            <person name="Chen X."/>
        </authorList>
    </citation>
    <scope>NUCLEOTIDE SEQUENCE [LARGE SCALE GENOMIC DNA]</scope>
    <source>
        <strain evidence="2">cv. Fuhuasheng</strain>
        <tissue evidence="1">Leaves</tissue>
    </source>
</reference>
<protein>
    <submittedName>
        <fullName evidence="1">Uncharacterized protein</fullName>
    </submittedName>
</protein>
<gene>
    <name evidence="1" type="ORF">Ahy_A07g032718</name>
</gene>
<organism evidence="1 2">
    <name type="scientific">Arachis hypogaea</name>
    <name type="common">Peanut</name>
    <dbReference type="NCBI Taxonomy" id="3818"/>
    <lineage>
        <taxon>Eukaryota</taxon>
        <taxon>Viridiplantae</taxon>
        <taxon>Streptophyta</taxon>
        <taxon>Embryophyta</taxon>
        <taxon>Tracheophyta</taxon>
        <taxon>Spermatophyta</taxon>
        <taxon>Magnoliopsida</taxon>
        <taxon>eudicotyledons</taxon>
        <taxon>Gunneridae</taxon>
        <taxon>Pentapetalae</taxon>
        <taxon>rosids</taxon>
        <taxon>fabids</taxon>
        <taxon>Fabales</taxon>
        <taxon>Fabaceae</taxon>
        <taxon>Papilionoideae</taxon>
        <taxon>50 kb inversion clade</taxon>
        <taxon>dalbergioids sensu lato</taxon>
        <taxon>Dalbergieae</taxon>
        <taxon>Pterocarpus clade</taxon>
        <taxon>Arachis</taxon>
    </lineage>
</organism>
<evidence type="ECO:0000313" key="1">
    <source>
        <dbReference type="EMBL" id="RYR46867.1"/>
    </source>
</evidence>
<dbReference type="EMBL" id="SDMP01000007">
    <property type="protein sequence ID" value="RYR46867.1"/>
    <property type="molecule type" value="Genomic_DNA"/>
</dbReference>
<keyword evidence="2" id="KW-1185">Reference proteome</keyword>
<sequence length="82" mass="9262">MECQRTPDEPTKVIHVHGLPVERLNAKTVITIGDMIIIVGEVEDPIKEGTLQRNFLRLRASINISQLLNTGFWLNRGNKPKS</sequence>
<accession>A0A445C7D0</accession>
<dbReference type="AlphaFoldDB" id="A0A445C7D0"/>